<feature type="region of interest" description="Disordered" evidence="2">
    <location>
        <begin position="155"/>
        <end position="201"/>
    </location>
</feature>
<feature type="compositionally biased region" description="Basic and acidic residues" evidence="2">
    <location>
        <begin position="182"/>
        <end position="191"/>
    </location>
</feature>
<gene>
    <name evidence="3" type="ORF">ACHAWO_008385</name>
</gene>
<dbReference type="EMBL" id="JALLPJ020000970">
    <property type="protein sequence ID" value="KAL3778769.1"/>
    <property type="molecule type" value="Genomic_DNA"/>
</dbReference>
<sequence length="615" mass="69169">MEGAIEITPSMASPLEVMEKPSVKTTSGPNVDCEEVIKTDGPNSKLLEALSSDCMALENIAQEFESRDEQATSKPEIIDLDGRNIRNDGIETVLHILDQNISSAGANNNGGHTLASHANKSHRHKIQKAVAIIPSWTIGGAIDEFLRVHNCEPLLESDDESDNESCYSRGAESQAGNIQDPTEGRDEHEDAGNQVDSDEQDTKIKSLQEELEVSRQKIASLEGQINAHVPSPTQITHLVNQRRELEEIAIGKRMLEAQLASTHQQLVEAQQDATNATAKVELLQEQNKQLEDELFELKQRNDNDPLQILSGLNSTSTETFHNDPPSFHRNAQSNTDSSTIRQLRLDLNEAHSVLKRLEKERAREKKHYHRLLDGANSSKVDLESRLRTEMDNNLETRRKCYVLEQKMSAKMKLVIDLESELSSVVDELTAKGRENESLMHQVDHLKKLLGDENQQSVEIDCLQDINESLNDELTKSLEENKRLREQLRRIKKVSTHKSFQMRNTAARGAVNEVRDDEVSNCTSTVADVVNKDVFAKALDYLNEVENEGKLPTSVSYKAKHGREQIRMSRGDCSGEETQSSQWTCQADPAPADDEMDILQESRKRFESMRSEFYGN</sequence>
<dbReference type="AlphaFoldDB" id="A0ABD3NTK9"/>
<accession>A0ABD3NTK9</accession>
<reference evidence="3 4" key="1">
    <citation type="submission" date="2024-10" db="EMBL/GenBank/DDBJ databases">
        <title>Updated reference genomes for cyclostephanoid diatoms.</title>
        <authorList>
            <person name="Roberts W.R."/>
            <person name="Alverson A.J."/>
        </authorList>
    </citation>
    <scope>NUCLEOTIDE SEQUENCE [LARGE SCALE GENOMIC DNA]</scope>
    <source>
        <strain evidence="3 4">AJA010-31</strain>
    </source>
</reference>
<evidence type="ECO:0000256" key="2">
    <source>
        <dbReference type="SAM" id="MobiDB-lite"/>
    </source>
</evidence>
<keyword evidence="1" id="KW-0175">Coiled coil</keyword>
<dbReference type="Proteomes" id="UP001530400">
    <property type="component" value="Unassembled WGS sequence"/>
</dbReference>
<proteinExistence type="predicted"/>
<protein>
    <submittedName>
        <fullName evidence="3">Uncharacterized protein</fullName>
    </submittedName>
</protein>
<feature type="compositionally biased region" description="Polar residues" evidence="2">
    <location>
        <begin position="575"/>
        <end position="584"/>
    </location>
</feature>
<evidence type="ECO:0000313" key="4">
    <source>
        <dbReference type="Proteomes" id="UP001530400"/>
    </source>
</evidence>
<evidence type="ECO:0000313" key="3">
    <source>
        <dbReference type="EMBL" id="KAL3778769.1"/>
    </source>
</evidence>
<evidence type="ECO:0000256" key="1">
    <source>
        <dbReference type="SAM" id="Coils"/>
    </source>
</evidence>
<comment type="caution">
    <text evidence="3">The sequence shown here is derived from an EMBL/GenBank/DDBJ whole genome shotgun (WGS) entry which is preliminary data.</text>
</comment>
<organism evidence="3 4">
    <name type="scientific">Cyclotella atomus</name>
    <dbReference type="NCBI Taxonomy" id="382360"/>
    <lineage>
        <taxon>Eukaryota</taxon>
        <taxon>Sar</taxon>
        <taxon>Stramenopiles</taxon>
        <taxon>Ochrophyta</taxon>
        <taxon>Bacillariophyta</taxon>
        <taxon>Coscinodiscophyceae</taxon>
        <taxon>Thalassiosirophycidae</taxon>
        <taxon>Stephanodiscales</taxon>
        <taxon>Stephanodiscaceae</taxon>
        <taxon>Cyclotella</taxon>
    </lineage>
</organism>
<feature type="coiled-coil region" evidence="1">
    <location>
        <begin position="459"/>
        <end position="493"/>
    </location>
</feature>
<feature type="coiled-coil region" evidence="1">
    <location>
        <begin position="252"/>
        <end position="300"/>
    </location>
</feature>
<name>A0ABD3NTK9_9STRA</name>
<keyword evidence="4" id="KW-1185">Reference proteome</keyword>
<feature type="region of interest" description="Disordered" evidence="2">
    <location>
        <begin position="561"/>
        <end position="591"/>
    </location>
</feature>
<feature type="coiled-coil region" evidence="1">
    <location>
        <begin position="340"/>
        <end position="367"/>
    </location>
</feature>